<protein>
    <submittedName>
        <fullName evidence="2">Uncharacterized protein</fullName>
    </submittedName>
</protein>
<sequence length="161" mass="17671">MKRAGCHKTMGDSSGILLQRQALLLPDPGGQEQLPEETATLPPAILRPASGPKKNAAQNQSRLTKASATASHGTPVKALPTAKVRRELRDAKQYSRLPRPLEEQALDRARSVRRRYYGGDIHGVVEFPPCSKVKDSAIPFFRFHLVTAHPDPKGPPNQILE</sequence>
<dbReference type="OrthoDB" id="125134at2759"/>
<feature type="compositionally biased region" description="Polar residues" evidence="1">
    <location>
        <begin position="56"/>
        <end position="72"/>
    </location>
</feature>
<name>A0A8T1TWW8_9STRA</name>
<feature type="region of interest" description="Disordered" evidence="1">
    <location>
        <begin position="1"/>
        <end position="85"/>
    </location>
</feature>
<dbReference type="Proteomes" id="UP000688947">
    <property type="component" value="Unassembled WGS sequence"/>
</dbReference>
<gene>
    <name evidence="2" type="ORF">JG687_00014306</name>
</gene>
<dbReference type="EMBL" id="JAENGZ010001140">
    <property type="protein sequence ID" value="KAG6950361.1"/>
    <property type="molecule type" value="Genomic_DNA"/>
</dbReference>
<organism evidence="2 3">
    <name type="scientific">Phytophthora cactorum</name>
    <dbReference type="NCBI Taxonomy" id="29920"/>
    <lineage>
        <taxon>Eukaryota</taxon>
        <taxon>Sar</taxon>
        <taxon>Stramenopiles</taxon>
        <taxon>Oomycota</taxon>
        <taxon>Peronosporomycetes</taxon>
        <taxon>Peronosporales</taxon>
        <taxon>Peronosporaceae</taxon>
        <taxon>Phytophthora</taxon>
    </lineage>
</organism>
<dbReference type="AlphaFoldDB" id="A0A8T1TWW8"/>
<evidence type="ECO:0000256" key="1">
    <source>
        <dbReference type="SAM" id="MobiDB-lite"/>
    </source>
</evidence>
<evidence type="ECO:0000313" key="2">
    <source>
        <dbReference type="EMBL" id="KAG6950361.1"/>
    </source>
</evidence>
<proteinExistence type="predicted"/>
<accession>A0A8T1TWW8</accession>
<comment type="caution">
    <text evidence="2">The sequence shown here is derived from an EMBL/GenBank/DDBJ whole genome shotgun (WGS) entry which is preliminary data.</text>
</comment>
<evidence type="ECO:0000313" key="3">
    <source>
        <dbReference type="Proteomes" id="UP000688947"/>
    </source>
</evidence>
<reference evidence="2" key="1">
    <citation type="submission" date="2021-01" db="EMBL/GenBank/DDBJ databases">
        <title>Phytophthora aleatoria, a newly-described species from Pinus radiata is distinct from Phytophthora cactorum isolates based on comparative genomics.</title>
        <authorList>
            <person name="Mcdougal R."/>
            <person name="Panda P."/>
            <person name="Williams N."/>
            <person name="Studholme D.J."/>
        </authorList>
    </citation>
    <scope>NUCLEOTIDE SEQUENCE</scope>
    <source>
        <strain evidence="2">NZFS 3830</strain>
    </source>
</reference>